<dbReference type="AlphaFoldDB" id="A0A4R6SIW5"/>
<dbReference type="PANTHER" id="PTHR43798:SF33">
    <property type="entry name" value="HYDROLASE, PUTATIVE (AFU_ORTHOLOGUE AFUA_2G14860)-RELATED"/>
    <property type="match status" value="1"/>
</dbReference>
<keyword evidence="3" id="KW-1185">Reference proteome</keyword>
<dbReference type="EMBL" id="SNXZ01000002">
    <property type="protein sequence ID" value="TDQ01550.1"/>
    <property type="molecule type" value="Genomic_DNA"/>
</dbReference>
<dbReference type="RefSeq" id="WP_133850115.1">
    <property type="nucleotide sequence ID" value="NZ_SNXZ01000002.1"/>
</dbReference>
<reference evidence="2 3" key="1">
    <citation type="submission" date="2019-03" db="EMBL/GenBank/DDBJ databases">
        <title>Genomic Encyclopedia of Type Strains, Phase IV (KMG-IV): sequencing the most valuable type-strain genomes for metagenomic binning, comparative biology and taxonomic classification.</title>
        <authorList>
            <person name="Goeker M."/>
        </authorList>
    </citation>
    <scope>NUCLEOTIDE SEQUENCE [LARGE SCALE GENOMIC DNA]</scope>
    <source>
        <strain evidence="2 3">DSM 45361</strain>
    </source>
</reference>
<dbReference type="InterPro" id="IPR000073">
    <property type="entry name" value="AB_hydrolase_1"/>
</dbReference>
<dbReference type="Pfam" id="PF12697">
    <property type="entry name" value="Abhydrolase_6"/>
    <property type="match status" value="1"/>
</dbReference>
<dbReference type="OrthoDB" id="3193334at2"/>
<dbReference type="GO" id="GO:0046464">
    <property type="term" value="P:acylglycerol catabolic process"/>
    <property type="evidence" value="ECO:0007669"/>
    <property type="project" value="TreeGrafter"/>
</dbReference>
<comment type="caution">
    <text evidence="2">The sequence shown here is derived from an EMBL/GenBank/DDBJ whole genome shotgun (WGS) entry which is preliminary data.</text>
</comment>
<dbReference type="PANTHER" id="PTHR43798">
    <property type="entry name" value="MONOACYLGLYCEROL LIPASE"/>
    <property type="match status" value="1"/>
</dbReference>
<proteinExistence type="predicted"/>
<name>A0A4R6SIW5_LABRH</name>
<evidence type="ECO:0000313" key="3">
    <source>
        <dbReference type="Proteomes" id="UP000295444"/>
    </source>
</evidence>
<keyword evidence="2" id="KW-0378">Hydrolase</keyword>
<dbReference type="SUPFAM" id="SSF53474">
    <property type="entry name" value="alpha/beta-Hydrolases"/>
    <property type="match status" value="1"/>
</dbReference>
<feature type="domain" description="AB hydrolase-1" evidence="1">
    <location>
        <begin position="19"/>
        <end position="211"/>
    </location>
</feature>
<evidence type="ECO:0000259" key="1">
    <source>
        <dbReference type="Pfam" id="PF12697"/>
    </source>
</evidence>
<gene>
    <name evidence="2" type="ORF">EV186_1021419</name>
</gene>
<accession>A0A4R6SIW5</accession>
<dbReference type="PRINTS" id="PR00111">
    <property type="entry name" value="ABHYDROLASE"/>
</dbReference>
<dbReference type="Proteomes" id="UP000295444">
    <property type="component" value="Unassembled WGS sequence"/>
</dbReference>
<sequence length="220" mass="23151">MKTLAIPGTLCAPSLFDRLAERTPLSTVDWMALGSPADIPTVAARITPTEPHVVLGHSTGGAIALQLALAHPESVAALMLVDTGASMSGHGDVDGLLSMIRAQWGPALWRGVLDRSFARPPDEATMTALLAYAGAASPDVTYEVLDSQRSLDFTPRLAEITVPVTVVHGEFDRARPVEHAQRLAGGIPGAQLHVLPTGHSPVYEAPEAVAALLAELHERV</sequence>
<dbReference type="InterPro" id="IPR029058">
    <property type="entry name" value="AB_hydrolase_fold"/>
</dbReference>
<protein>
    <submittedName>
        <fullName evidence="2">Alpha/beta hydrolase family protein</fullName>
    </submittedName>
</protein>
<dbReference type="InterPro" id="IPR050266">
    <property type="entry name" value="AB_hydrolase_sf"/>
</dbReference>
<dbReference type="Gene3D" id="3.40.50.1820">
    <property type="entry name" value="alpha/beta hydrolase"/>
    <property type="match status" value="1"/>
</dbReference>
<dbReference type="GO" id="GO:0047372">
    <property type="term" value="F:monoacylglycerol lipase activity"/>
    <property type="evidence" value="ECO:0007669"/>
    <property type="project" value="TreeGrafter"/>
</dbReference>
<organism evidence="2 3">
    <name type="scientific">Labedaea rhizosphaerae</name>
    <dbReference type="NCBI Taxonomy" id="598644"/>
    <lineage>
        <taxon>Bacteria</taxon>
        <taxon>Bacillati</taxon>
        <taxon>Actinomycetota</taxon>
        <taxon>Actinomycetes</taxon>
        <taxon>Pseudonocardiales</taxon>
        <taxon>Pseudonocardiaceae</taxon>
        <taxon>Labedaea</taxon>
    </lineage>
</organism>
<dbReference type="GO" id="GO:0016020">
    <property type="term" value="C:membrane"/>
    <property type="evidence" value="ECO:0007669"/>
    <property type="project" value="TreeGrafter"/>
</dbReference>
<evidence type="ECO:0000313" key="2">
    <source>
        <dbReference type="EMBL" id="TDQ01550.1"/>
    </source>
</evidence>